<organism evidence="1 2">
    <name type="scientific">Ramlibacter cellulosilyticus</name>
    <dbReference type="NCBI Taxonomy" id="2764187"/>
    <lineage>
        <taxon>Bacteria</taxon>
        <taxon>Pseudomonadati</taxon>
        <taxon>Pseudomonadota</taxon>
        <taxon>Betaproteobacteria</taxon>
        <taxon>Burkholderiales</taxon>
        <taxon>Comamonadaceae</taxon>
        <taxon>Ramlibacter</taxon>
    </lineage>
</organism>
<comment type="caution">
    <text evidence="1">The sequence shown here is derived from an EMBL/GenBank/DDBJ whole genome shotgun (WGS) entry which is preliminary data.</text>
</comment>
<sequence>MNSQAVQDWLQIRRELLQMESEFTTFAIQVANGQESEELLKAKRQVLEATRALCTAAYERAFPANTGRG</sequence>
<dbReference type="Proteomes" id="UP000608513">
    <property type="component" value="Unassembled WGS sequence"/>
</dbReference>
<protein>
    <submittedName>
        <fullName evidence="1">Uncharacterized protein</fullName>
    </submittedName>
</protein>
<keyword evidence="2" id="KW-1185">Reference proteome</keyword>
<dbReference type="RefSeq" id="WP_187078187.1">
    <property type="nucleotide sequence ID" value="NZ_JACORT010000010.1"/>
</dbReference>
<accession>A0A923MUV6</accession>
<evidence type="ECO:0000313" key="2">
    <source>
        <dbReference type="Proteomes" id="UP000608513"/>
    </source>
</evidence>
<gene>
    <name evidence="1" type="ORF">H8N03_21035</name>
</gene>
<dbReference type="EMBL" id="JACORT010000010">
    <property type="protein sequence ID" value="MBC5785446.1"/>
    <property type="molecule type" value="Genomic_DNA"/>
</dbReference>
<reference evidence="1" key="1">
    <citation type="submission" date="2020-08" db="EMBL/GenBank/DDBJ databases">
        <title>Ramlibacter sp. USB13 16S ribosomal RNA gene genome sequencing and assembly.</title>
        <authorList>
            <person name="Kang M."/>
        </authorList>
    </citation>
    <scope>NUCLEOTIDE SEQUENCE</scope>
    <source>
        <strain evidence="1">USB13</strain>
    </source>
</reference>
<name>A0A923MUV6_9BURK</name>
<dbReference type="AlphaFoldDB" id="A0A923MUV6"/>
<evidence type="ECO:0000313" key="1">
    <source>
        <dbReference type="EMBL" id="MBC5785446.1"/>
    </source>
</evidence>
<proteinExistence type="predicted"/>